<dbReference type="EMBL" id="CP003940">
    <property type="protein sequence ID" value="AFZ47940.1"/>
    <property type="molecule type" value="Genomic_DNA"/>
</dbReference>
<evidence type="ECO:0000259" key="21">
    <source>
        <dbReference type="PROSITE" id="PS50110"/>
    </source>
</evidence>
<evidence type="ECO:0000256" key="7">
    <source>
        <dbReference type="ARBA" id="ARBA00022679"/>
    </source>
</evidence>
<dbReference type="InterPro" id="IPR003660">
    <property type="entry name" value="HAMP_dom"/>
</dbReference>
<evidence type="ECO:0000256" key="3">
    <source>
        <dbReference type="ARBA" id="ARBA00006402"/>
    </source>
</evidence>
<feature type="modified residue" description="4-aspartylphosphate" evidence="17">
    <location>
        <position position="721"/>
    </location>
</feature>
<evidence type="ECO:0000256" key="9">
    <source>
        <dbReference type="ARBA" id="ARBA00022741"/>
    </source>
</evidence>
<evidence type="ECO:0000256" key="2">
    <source>
        <dbReference type="ARBA" id="ARBA00004651"/>
    </source>
</evidence>
<sequence>MATKNRFPLILQRIWLHWTLKTKLGFSFAALTFFISIIFSLIVGQWVRHQVEEDQTFLLQQINRELLNTFQQGMFERYRDIQNMTVLSEFRSVQRNDEDRRLLIDQLQTNYDNYAWIGFANNEGIVEVSSQRILEGANVATRPWFVEGLQSSFVGDVHEAKLLAQILPPPEDGEVLRFLDISAPVYDENEQLIGVLGAHLSWEWVKSIERTLTRTMGTDQQIHILIINREGEIILSSRQNRANNPTIDTQPFFEETAENGELITKKTDFNNSEYLVSYGVDQGYLDYPGLGWRVVVKQETAIAFKPAYNLQIQILLWGLILAGISSVIGWKIADKITSPLLQLSKQAKDISNGDRNTLIKSYPGVDAIAVLSTSLDELVHTLIEQETSLKQINQELERKVKHRTRELKQAKEVAEKANRAKSEFLSNMSHELRTPLNAIIGFAQLMEDDQSLSVENKENLKIIIRSGEHLLSLINDVLDLSKIEAGKITLNENSFNFQDVLASLKSMLQMKATEKNLRLNFDLNDNLPNLIIADEGKLRQVLLNLLSNSLKFTKHGGVTLHVELTHPHTLHFRVEDTGMGIAPDELGKLFSSFFQSKSGRQSQQGTGLGLVISQRFVHLMGGHIEVASNLNQGSIFDFTIKFKPVESSLKTIQAVEEKHQLLRLAPDQWVYRILVVDDNEINRKLLTKLLIPVGFQVRQAEDGIEAIARTQHWYPHLILMDIGMPNMNGYEATKIIKKWSHENNQKIIIIALTAHALMEEREEILASGCDDVISKPFAQDVLFEKLKHYLELEYVYETQEVNSSITLINKETFIQSENPKSILIAEDNRVNQKLLSNLIKRIGYDADIANNGAEVIEALEKKSYDLIFMDMEMPVLDGVETTRKIHQQWAGQKIPSIVAMTANDDDDSRGRCFDVGMSDYLTKPVNLKKLSQIIEKYCPSFTINS</sequence>
<keyword evidence="7" id="KW-0808">Transferase</keyword>
<evidence type="ECO:0000256" key="17">
    <source>
        <dbReference type="PROSITE-ProRule" id="PRU00169"/>
    </source>
</evidence>
<evidence type="ECO:0000313" key="24">
    <source>
        <dbReference type="Proteomes" id="UP000010483"/>
    </source>
</evidence>
<dbReference type="Gene3D" id="3.30.565.10">
    <property type="entry name" value="Histidine kinase-like ATPase, C-terminal domain"/>
    <property type="match status" value="1"/>
</dbReference>
<keyword evidence="12 19" id="KW-1133">Transmembrane helix</keyword>
<dbReference type="PANTHER" id="PTHR45339">
    <property type="entry name" value="HYBRID SIGNAL TRANSDUCTION HISTIDINE KINASE J"/>
    <property type="match status" value="1"/>
</dbReference>
<dbReference type="STRING" id="292563.Cyast_1987"/>
<dbReference type="InterPro" id="IPR005467">
    <property type="entry name" value="His_kinase_dom"/>
</dbReference>
<dbReference type="Pfam" id="PF00512">
    <property type="entry name" value="HisKA"/>
    <property type="match status" value="1"/>
</dbReference>
<evidence type="ECO:0000256" key="10">
    <source>
        <dbReference type="ARBA" id="ARBA00022777"/>
    </source>
</evidence>
<dbReference type="PATRIC" id="fig|292563.3.peg.2078"/>
<dbReference type="SUPFAM" id="SSF52172">
    <property type="entry name" value="CheY-like"/>
    <property type="match status" value="2"/>
</dbReference>
<keyword evidence="9" id="KW-0547">Nucleotide-binding</keyword>
<dbReference type="PROSITE" id="PS50109">
    <property type="entry name" value="HIS_KIN"/>
    <property type="match status" value="1"/>
</dbReference>
<feature type="coiled-coil region" evidence="18">
    <location>
        <begin position="375"/>
        <end position="427"/>
    </location>
</feature>
<dbReference type="SMART" id="SM00304">
    <property type="entry name" value="HAMP"/>
    <property type="match status" value="1"/>
</dbReference>
<evidence type="ECO:0000259" key="22">
    <source>
        <dbReference type="PROSITE" id="PS50885"/>
    </source>
</evidence>
<evidence type="ECO:0000256" key="15">
    <source>
        <dbReference type="ARBA" id="ARBA00023306"/>
    </source>
</evidence>
<evidence type="ECO:0000256" key="6">
    <source>
        <dbReference type="ARBA" id="ARBA00022553"/>
    </source>
</evidence>
<dbReference type="eggNOG" id="COG0642">
    <property type="taxonomic scope" value="Bacteria"/>
</dbReference>
<comment type="catalytic activity">
    <reaction evidence="1">
        <text>ATP + protein L-histidine = ADP + protein N-phospho-L-histidine.</text>
        <dbReference type="EC" id="2.7.13.3"/>
    </reaction>
</comment>
<gene>
    <name evidence="23" type="ordered locus">Cyast_1987</name>
</gene>
<dbReference type="PROSITE" id="PS50110">
    <property type="entry name" value="RESPONSE_REGULATORY"/>
    <property type="match status" value="2"/>
</dbReference>
<evidence type="ECO:0000256" key="14">
    <source>
        <dbReference type="ARBA" id="ARBA00023136"/>
    </source>
</evidence>
<evidence type="ECO:0000256" key="1">
    <source>
        <dbReference type="ARBA" id="ARBA00000085"/>
    </source>
</evidence>
<dbReference type="eggNOG" id="COG2205">
    <property type="taxonomic scope" value="Bacteria"/>
</dbReference>
<keyword evidence="5" id="KW-1003">Cell membrane</keyword>
<keyword evidence="13" id="KW-0902">Two-component regulatory system</keyword>
<dbReference type="Pfam" id="PF02743">
    <property type="entry name" value="dCache_1"/>
    <property type="match status" value="1"/>
</dbReference>
<evidence type="ECO:0000256" key="16">
    <source>
        <dbReference type="ARBA" id="ARBA00074306"/>
    </source>
</evidence>
<reference evidence="24" key="1">
    <citation type="journal article" date="2013" name="Proc. Natl. Acad. Sci. U.S.A.">
        <title>Improving the coverage of the cyanobacterial phylum using diversity-driven genome sequencing.</title>
        <authorList>
            <person name="Shih P.M."/>
            <person name="Wu D."/>
            <person name="Latifi A."/>
            <person name="Axen S.D."/>
            <person name="Fewer D.P."/>
            <person name="Talla E."/>
            <person name="Calteau A."/>
            <person name="Cai F."/>
            <person name="Tandeau de Marsac N."/>
            <person name="Rippka R."/>
            <person name="Herdman M."/>
            <person name="Sivonen K."/>
            <person name="Coursin T."/>
            <person name="Laurent T."/>
            <person name="Goodwin L."/>
            <person name="Nolan M."/>
            <person name="Davenport K.W."/>
            <person name="Han C.S."/>
            <person name="Rubin E.M."/>
            <person name="Eisen J.A."/>
            <person name="Woyke T."/>
            <person name="Gugger M."/>
            <person name="Kerfeld C.A."/>
        </authorList>
    </citation>
    <scope>NUCLEOTIDE SEQUENCE [LARGE SCALE GENOMIC DNA]</scope>
    <source>
        <strain evidence="24">ATCC 29140 / PCC 7202</strain>
    </source>
</reference>
<dbReference type="CDD" id="cd17546">
    <property type="entry name" value="REC_hyHK_CKI1_RcsC-like"/>
    <property type="match status" value="2"/>
</dbReference>
<dbReference type="PROSITE" id="PS50885">
    <property type="entry name" value="HAMP"/>
    <property type="match status" value="1"/>
</dbReference>
<dbReference type="GO" id="GO:0000155">
    <property type="term" value="F:phosphorelay sensor kinase activity"/>
    <property type="evidence" value="ECO:0007669"/>
    <property type="project" value="InterPro"/>
</dbReference>
<keyword evidence="15" id="KW-0131">Cell cycle</keyword>
<evidence type="ECO:0000256" key="18">
    <source>
        <dbReference type="SAM" id="Coils"/>
    </source>
</evidence>
<evidence type="ECO:0000256" key="13">
    <source>
        <dbReference type="ARBA" id="ARBA00023012"/>
    </source>
</evidence>
<proteinExistence type="inferred from homology"/>
<dbReference type="Pfam" id="PF00072">
    <property type="entry name" value="Response_reg"/>
    <property type="match status" value="2"/>
</dbReference>
<feature type="domain" description="Response regulatory" evidence="21">
    <location>
        <begin position="821"/>
        <end position="938"/>
    </location>
</feature>
<dbReference type="SMART" id="SM00388">
    <property type="entry name" value="HisKA"/>
    <property type="match status" value="1"/>
</dbReference>
<dbReference type="PANTHER" id="PTHR45339:SF1">
    <property type="entry name" value="HYBRID SIGNAL TRANSDUCTION HISTIDINE KINASE J"/>
    <property type="match status" value="1"/>
</dbReference>
<keyword evidence="14 19" id="KW-0472">Membrane</keyword>
<dbReference type="PRINTS" id="PR00344">
    <property type="entry name" value="BCTRLSENSOR"/>
</dbReference>
<feature type="domain" description="Histidine kinase" evidence="20">
    <location>
        <begin position="427"/>
        <end position="644"/>
    </location>
</feature>
<dbReference type="Pfam" id="PF02518">
    <property type="entry name" value="HATPase_c"/>
    <property type="match status" value="1"/>
</dbReference>
<dbReference type="Proteomes" id="UP000010483">
    <property type="component" value="Chromosome"/>
</dbReference>
<keyword evidence="11" id="KW-0067">ATP-binding</keyword>
<evidence type="ECO:0000256" key="8">
    <source>
        <dbReference type="ARBA" id="ARBA00022692"/>
    </source>
</evidence>
<keyword evidence="6 17" id="KW-0597">Phosphoprotein</keyword>
<name>K9YNF0_CYASC</name>
<dbReference type="InterPro" id="IPR033479">
    <property type="entry name" value="dCache_1"/>
</dbReference>
<evidence type="ECO:0000256" key="12">
    <source>
        <dbReference type="ARBA" id="ARBA00022989"/>
    </source>
</evidence>
<dbReference type="AlphaFoldDB" id="K9YNF0"/>
<comment type="similarity">
    <text evidence="3">In the N-terminal section; belongs to the phytochrome family.</text>
</comment>
<keyword evidence="10 23" id="KW-0418">Kinase</keyword>
<keyword evidence="18" id="KW-0175">Coiled coil</keyword>
<dbReference type="KEGG" id="csn:Cyast_1987"/>
<dbReference type="Gene3D" id="3.40.50.2300">
    <property type="match status" value="2"/>
</dbReference>
<dbReference type="SUPFAM" id="SSF47384">
    <property type="entry name" value="Homodimeric domain of signal transducing histidine kinase"/>
    <property type="match status" value="1"/>
</dbReference>
<dbReference type="SUPFAM" id="SSF55874">
    <property type="entry name" value="ATPase domain of HSP90 chaperone/DNA topoisomerase II/histidine kinase"/>
    <property type="match status" value="1"/>
</dbReference>
<dbReference type="InterPro" id="IPR036890">
    <property type="entry name" value="HATPase_C_sf"/>
</dbReference>
<dbReference type="InterPro" id="IPR003594">
    <property type="entry name" value="HATPase_dom"/>
</dbReference>
<dbReference type="InterPro" id="IPR003661">
    <property type="entry name" value="HisK_dim/P_dom"/>
</dbReference>
<dbReference type="BioCyc" id="CSTA292563:G1353-1994-MONOMER"/>
<dbReference type="InterPro" id="IPR011006">
    <property type="entry name" value="CheY-like_superfamily"/>
</dbReference>
<dbReference type="GO" id="GO:0005524">
    <property type="term" value="F:ATP binding"/>
    <property type="evidence" value="ECO:0007669"/>
    <property type="project" value="UniProtKB-KW"/>
</dbReference>
<dbReference type="SMART" id="SM00387">
    <property type="entry name" value="HATPase_c"/>
    <property type="match status" value="1"/>
</dbReference>
<evidence type="ECO:0000259" key="20">
    <source>
        <dbReference type="PROSITE" id="PS50109"/>
    </source>
</evidence>
<organism evidence="23 24">
    <name type="scientific">Cyanobacterium stanieri (strain ATCC 29140 / PCC 7202)</name>
    <dbReference type="NCBI Taxonomy" id="292563"/>
    <lineage>
        <taxon>Bacteria</taxon>
        <taxon>Bacillati</taxon>
        <taxon>Cyanobacteriota</taxon>
        <taxon>Cyanophyceae</taxon>
        <taxon>Oscillatoriophycideae</taxon>
        <taxon>Chroococcales</taxon>
        <taxon>Geminocystaceae</taxon>
        <taxon>Cyanobacterium</taxon>
    </lineage>
</organism>
<dbReference type="HOGENOM" id="CLU_000445_114_10_3"/>
<dbReference type="InterPro" id="IPR001789">
    <property type="entry name" value="Sig_transdc_resp-reg_receiver"/>
</dbReference>
<dbReference type="Gene3D" id="3.30.450.20">
    <property type="entry name" value="PAS domain"/>
    <property type="match status" value="1"/>
</dbReference>
<keyword evidence="24" id="KW-1185">Reference proteome</keyword>
<feature type="modified residue" description="4-aspartylphosphate" evidence="17">
    <location>
        <position position="870"/>
    </location>
</feature>
<evidence type="ECO:0000256" key="11">
    <source>
        <dbReference type="ARBA" id="ARBA00022840"/>
    </source>
</evidence>
<evidence type="ECO:0000256" key="19">
    <source>
        <dbReference type="SAM" id="Phobius"/>
    </source>
</evidence>
<evidence type="ECO:0000256" key="5">
    <source>
        <dbReference type="ARBA" id="ARBA00022475"/>
    </source>
</evidence>
<protein>
    <recommendedName>
        <fullName evidence="16">Circadian input-output histidine kinase CikA</fullName>
        <ecNumber evidence="4">2.7.13.3</ecNumber>
    </recommendedName>
</protein>
<dbReference type="InterPro" id="IPR004358">
    <property type="entry name" value="Sig_transdc_His_kin-like_C"/>
</dbReference>
<dbReference type="GO" id="GO:0005886">
    <property type="term" value="C:plasma membrane"/>
    <property type="evidence" value="ECO:0007669"/>
    <property type="project" value="UniProtKB-SubCell"/>
</dbReference>
<dbReference type="InterPro" id="IPR036097">
    <property type="entry name" value="HisK_dim/P_sf"/>
</dbReference>
<dbReference type="FunFam" id="1.10.287.130:FF:000038">
    <property type="entry name" value="Sensory transduction histidine kinase"/>
    <property type="match status" value="1"/>
</dbReference>
<keyword evidence="8 19" id="KW-0812">Transmembrane</keyword>
<dbReference type="EC" id="2.7.13.3" evidence="4"/>
<accession>K9YNF0</accession>
<feature type="transmembrane region" description="Helical" evidence="19">
    <location>
        <begin position="24"/>
        <end position="43"/>
    </location>
</feature>
<feature type="domain" description="Response regulatory" evidence="21">
    <location>
        <begin position="672"/>
        <end position="790"/>
    </location>
</feature>
<evidence type="ECO:0000313" key="23">
    <source>
        <dbReference type="EMBL" id="AFZ47940.1"/>
    </source>
</evidence>
<dbReference type="CDD" id="cd00082">
    <property type="entry name" value="HisKA"/>
    <property type="match status" value="1"/>
</dbReference>
<dbReference type="SMART" id="SM00448">
    <property type="entry name" value="REC"/>
    <property type="match status" value="2"/>
</dbReference>
<dbReference type="Gene3D" id="1.10.287.130">
    <property type="match status" value="1"/>
</dbReference>
<dbReference type="Gene3D" id="6.10.340.10">
    <property type="match status" value="1"/>
</dbReference>
<dbReference type="FunFam" id="3.30.565.10:FF:000010">
    <property type="entry name" value="Sensor histidine kinase RcsC"/>
    <property type="match status" value="1"/>
</dbReference>
<feature type="domain" description="HAMP" evidence="22">
    <location>
        <begin position="334"/>
        <end position="387"/>
    </location>
</feature>
<evidence type="ECO:0000256" key="4">
    <source>
        <dbReference type="ARBA" id="ARBA00012438"/>
    </source>
</evidence>
<comment type="subcellular location">
    <subcellularLocation>
        <location evidence="2">Cell membrane</location>
        <topology evidence="2">Multi-pass membrane protein</topology>
    </subcellularLocation>
</comment>